<proteinExistence type="inferred from homology"/>
<evidence type="ECO:0000313" key="7">
    <source>
        <dbReference type="EMBL" id="MEX6428753.1"/>
    </source>
</evidence>
<gene>
    <name evidence="7" type="ORF">AB6A68_02725</name>
</gene>
<evidence type="ECO:0000256" key="3">
    <source>
        <dbReference type="ARBA" id="ARBA00023027"/>
    </source>
</evidence>
<dbReference type="Gene3D" id="3.40.50.720">
    <property type="entry name" value="NAD(P)-binding Rossmann-like Domain"/>
    <property type="match status" value="2"/>
</dbReference>
<keyword evidence="2 4" id="KW-0560">Oxidoreductase</keyword>
<dbReference type="PANTHER" id="PTHR43333">
    <property type="entry name" value="2-HACID_DH_C DOMAIN-CONTAINING PROTEIN"/>
    <property type="match status" value="1"/>
</dbReference>
<dbReference type="SUPFAM" id="SSF52283">
    <property type="entry name" value="Formate/glycerate dehydrogenase catalytic domain-like"/>
    <property type="match status" value="1"/>
</dbReference>
<evidence type="ECO:0000256" key="4">
    <source>
        <dbReference type="RuleBase" id="RU003719"/>
    </source>
</evidence>
<dbReference type="InterPro" id="IPR036291">
    <property type="entry name" value="NAD(P)-bd_dom_sf"/>
</dbReference>
<organism evidence="7 8">
    <name type="scientific">Ferrimicrobium acidiphilum</name>
    <dbReference type="NCBI Taxonomy" id="121039"/>
    <lineage>
        <taxon>Bacteria</taxon>
        <taxon>Bacillati</taxon>
        <taxon>Actinomycetota</taxon>
        <taxon>Acidimicrobiia</taxon>
        <taxon>Acidimicrobiales</taxon>
        <taxon>Acidimicrobiaceae</taxon>
        <taxon>Ferrimicrobium</taxon>
    </lineage>
</organism>
<feature type="domain" description="D-isomer specific 2-hydroxyacid dehydrogenase catalytic" evidence="5">
    <location>
        <begin position="76"/>
        <end position="327"/>
    </location>
</feature>
<comment type="similarity">
    <text evidence="1 4">Belongs to the D-isomer specific 2-hydroxyacid dehydrogenase family.</text>
</comment>
<evidence type="ECO:0000256" key="2">
    <source>
        <dbReference type="ARBA" id="ARBA00023002"/>
    </source>
</evidence>
<protein>
    <submittedName>
        <fullName evidence="7">D-2-hydroxyacid dehydrogenase</fullName>
    </submittedName>
</protein>
<evidence type="ECO:0000256" key="1">
    <source>
        <dbReference type="ARBA" id="ARBA00005854"/>
    </source>
</evidence>
<accession>A0ABV3XZM1</accession>
<comment type="caution">
    <text evidence="7">The sequence shown here is derived from an EMBL/GenBank/DDBJ whole genome shotgun (WGS) entry which is preliminary data.</text>
</comment>
<evidence type="ECO:0000259" key="5">
    <source>
        <dbReference type="Pfam" id="PF00389"/>
    </source>
</evidence>
<dbReference type="InterPro" id="IPR006140">
    <property type="entry name" value="D-isomer_DH_NAD-bd"/>
</dbReference>
<name>A0ABV3XZM1_9ACTN</name>
<evidence type="ECO:0000259" key="6">
    <source>
        <dbReference type="Pfam" id="PF02826"/>
    </source>
</evidence>
<dbReference type="Proteomes" id="UP001560267">
    <property type="component" value="Unassembled WGS sequence"/>
</dbReference>
<dbReference type="RefSeq" id="WP_298404519.1">
    <property type="nucleotide sequence ID" value="NZ_JBFSHR010000006.1"/>
</dbReference>
<sequence length="340" mass="37113">MEDVGKNIIDDRAGLNEQSIVVVRDGEDPPEDCLAILANEARPLLISGHELGDVIGEAEILFVWPFAVPSLQSNWARAKRLKWIQTATAGVDGLMFQELRESEVLVTNARGVFESAIAEYTLGLLLMFTKDLLRTVRLQQACLWRHRETARLGGARLLVVGAGPIGREVGRLAQRLGVDVEIVARRRREGDPDFGTVRAIEELHDALGGADFVVVVTPLTEGTRGLIDRDAIRAMKPGAYLINVGRGAVVDEDALLVGLQSGHLAGAALDVFEHEPLAVDHPFWSRPDVIVSPHMSADATGWQRLATSVFVENLRRWRRGDALLNRVDKRSGYGGASGAD</sequence>
<dbReference type="Pfam" id="PF02826">
    <property type="entry name" value="2-Hacid_dh_C"/>
    <property type="match status" value="1"/>
</dbReference>
<dbReference type="PROSITE" id="PS00671">
    <property type="entry name" value="D_2_HYDROXYACID_DH_3"/>
    <property type="match status" value="1"/>
</dbReference>
<feature type="domain" description="D-isomer specific 2-hydroxyacid dehydrogenase NAD-binding" evidence="6">
    <location>
        <begin position="122"/>
        <end position="296"/>
    </location>
</feature>
<reference evidence="7 8" key="1">
    <citation type="submission" date="2024-07" db="EMBL/GenBank/DDBJ databases">
        <title>Draft Genome Sequence of Ferrimicrobium acidiphilum Strain YE2023, Isolated from a Pulp of Bioleach Reactor.</title>
        <authorList>
            <person name="Elkina Y.A."/>
            <person name="Bulaeva A.G."/>
            <person name="Beletsky A.V."/>
            <person name="Mardanov A.V."/>
        </authorList>
    </citation>
    <scope>NUCLEOTIDE SEQUENCE [LARGE SCALE GENOMIC DNA]</scope>
    <source>
        <strain evidence="7 8">YE2023</strain>
    </source>
</reference>
<dbReference type="CDD" id="cd05300">
    <property type="entry name" value="2-Hacid_dh_1"/>
    <property type="match status" value="1"/>
</dbReference>
<keyword evidence="3" id="KW-0520">NAD</keyword>
<evidence type="ECO:0000313" key="8">
    <source>
        <dbReference type="Proteomes" id="UP001560267"/>
    </source>
</evidence>
<dbReference type="InterPro" id="IPR006139">
    <property type="entry name" value="D-isomer_2_OHA_DH_cat_dom"/>
</dbReference>
<dbReference type="EMBL" id="JBFSHR010000006">
    <property type="protein sequence ID" value="MEX6428753.1"/>
    <property type="molecule type" value="Genomic_DNA"/>
</dbReference>
<dbReference type="Pfam" id="PF00389">
    <property type="entry name" value="2-Hacid_dh"/>
    <property type="match status" value="1"/>
</dbReference>
<dbReference type="SUPFAM" id="SSF51735">
    <property type="entry name" value="NAD(P)-binding Rossmann-fold domains"/>
    <property type="match status" value="1"/>
</dbReference>
<dbReference type="InterPro" id="IPR029753">
    <property type="entry name" value="D-isomer_DH_CS"/>
</dbReference>
<keyword evidence="8" id="KW-1185">Reference proteome</keyword>
<dbReference type="PANTHER" id="PTHR43333:SF1">
    <property type="entry name" value="D-ISOMER SPECIFIC 2-HYDROXYACID DEHYDROGENASE NAD-BINDING DOMAIN-CONTAINING PROTEIN"/>
    <property type="match status" value="1"/>
</dbReference>